<sequence>MILRPFALSTLFILCTFGLALRVKDQPNDPCRTCQMIMNIAIHHFHSTPTKSELKSALMDECKDISHNEGPVAGKECMDLVNDNFDLIYEDLEVKKKNPQQTCEDLDQSQWKPAYMNCTMVQQKQNCLDFSMDIRNDPAIFYKGSTKVETEISFFMNINGESWLKDSIKVPPCETGETNCVKFFMLSLKKDIKEQMLKAETKKLRLSINFKDTTANVLYVRTRLCGEFIWGASLGLWEALDRAYINSSVKMWNGDAEDEVKKLSDELKRKYFHSLAHLENSTSTVTSSKSRSRRSHHPRRLFDSNELESGY</sequence>
<feature type="region of interest" description="Disordered" evidence="2">
    <location>
        <begin position="281"/>
        <end position="311"/>
    </location>
</feature>
<dbReference type="SUPFAM" id="SSF47862">
    <property type="entry name" value="Saposin"/>
    <property type="match status" value="1"/>
</dbReference>
<dbReference type="SMART" id="SM00741">
    <property type="entry name" value="SapB"/>
    <property type="match status" value="1"/>
</dbReference>
<dbReference type="WBParaSite" id="MBELARI_LOCUS15875">
    <property type="protein sequence ID" value="MBELARI_LOCUS15875"/>
    <property type="gene ID" value="MBELARI_LOCUS15875"/>
</dbReference>
<dbReference type="Proteomes" id="UP000887575">
    <property type="component" value="Unassembled WGS sequence"/>
</dbReference>
<feature type="domain" description="Saposin B-type" evidence="4">
    <location>
        <begin position="27"/>
        <end position="122"/>
    </location>
</feature>
<evidence type="ECO:0000313" key="6">
    <source>
        <dbReference type="WBParaSite" id="MBELARI_LOCUS15875"/>
    </source>
</evidence>
<accession>A0AAF3EP73</accession>
<evidence type="ECO:0000256" key="2">
    <source>
        <dbReference type="SAM" id="MobiDB-lite"/>
    </source>
</evidence>
<organism evidence="5 6">
    <name type="scientific">Mesorhabditis belari</name>
    <dbReference type="NCBI Taxonomy" id="2138241"/>
    <lineage>
        <taxon>Eukaryota</taxon>
        <taxon>Metazoa</taxon>
        <taxon>Ecdysozoa</taxon>
        <taxon>Nematoda</taxon>
        <taxon>Chromadorea</taxon>
        <taxon>Rhabditida</taxon>
        <taxon>Rhabditina</taxon>
        <taxon>Rhabditomorpha</taxon>
        <taxon>Rhabditoidea</taxon>
        <taxon>Rhabditidae</taxon>
        <taxon>Mesorhabditinae</taxon>
        <taxon>Mesorhabditis</taxon>
    </lineage>
</organism>
<reference evidence="6" key="1">
    <citation type="submission" date="2024-02" db="UniProtKB">
        <authorList>
            <consortium name="WormBaseParasite"/>
        </authorList>
    </citation>
    <scope>IDENTIFICATION</scope>
</reference>
<keyword evidence="3" id="KW-0732">Signal</keyword>
<keyword evidence="5" id="KW-1185">Reference proteome</keyword>
<dbReference type="AlphaFoldDB" id="A0AAF3EP73"/>
<proteinExistence type="predicted"/>
<evidence type="ECO:0000256" key="1">
    <source>
        <dbReference type="ARBA" id="ARBA00023157"/>
    </source>
</evidence>
<name>A0AAF3EP73_9BILA</name>
<dbReference type="InterPro" id="IPR008139">
    <property type="entry name" value="SaposinB_dom"/>
</dbReference>
<dbReference type="InterPro" id="IPR011001">
    <property type="entry name" value="Saposin-like"/>
</dbReference>
<dbReference type="Gene3D" id="1.10.225.10">
    <property type="entry name" value="Saposin-like"/>
    <property type="match status" value="1"/>
</dbReference>
<evidence type="ECO:0000313" key="5">
    <source>
        <dbReference type="Proteomes" id="UP000887575"/>
    </source>
</evidence>
<dbReference type="PROSITE" id="PS50015">
    <property type="entry name" value="SAP_B"/>
    <property type="match status" value="1"/>
</dbReference>
<feature type="chain" id="PRO_5042292140" description="Saposin B-type domain-containing protein" evidence="3">
    <location>
        <begin position="21"/>
        <end position="311"/>
    </location>
</feature>
<protein>
    <recommendedName>
        <fullName evidence="4">Saposin B-type domain-containing protein</fullName>
    </recommendedName>
</protein>
<evidence type="ECO:0000259" key="4">
    <source>
        <dbReference type="PROSITE" id="PS50015"/>
    </source>
</evidence>
<feature type="signal peptide" evidence="3">
    <location>
        <begin position="1"/>
        <end position="20"/>
    </location>
</feature>
<keyword evidence="1" id="KW-1015">Disulfide bond</keyword>
<evidence type="ECO:0000256" key="3">
    <source>
        <dbReference type="SAM" id="SignalP"/>
    </source>
</evidence>
<feature type="compositionally biased region" description="Basic residues" evidence="2">
    <location>
        <begin position="290"/>
        <end position="299"/>
    </location>
</feature>